<dbReference type="Proteomes" id="UP001344447">
    <property type="component" value="Unassembled WGS sequence"/>
</dbReference>
<feature type="transmembrane region" description="Helical" evidence="6">
    <location>
        <begin position="170"/>
        <end position="187"/>
    </location>
</feature>
<keyword evidence="4 6" id="KW-0472">Membrane</keyword>
<dbReference type="InterPro" id="IPR035952">
    <property type="entry name" value="Rhomboid-like_sf"/>
</dbReference>
<protein>
    <recommendedName>
        <fullName evidence="9">Transmembrane protein</fullName>
    </recommendedName>
</protein>
<evidence type="ECO:0000256" key="5">
    <source>
        <dbReference type="SAM" id="MobiDB-lite"/>
    </source>
</evidence>
<evidence type="ECO:0008006" key="9">
    <source>
        <dbReference type="Google" id="ProtNLM"/>
    </source>
</evidence>
<dbReference type="Gene3D" id="1.20.1540.10">
    <property type="entry name" value="Rhomboid-like"/>
    <property type="match status" value="1"/>
</dbReference>
<comment type="caution">
    <text evidence="7">The sequence shown here is derived from an EMBL/GenBank/DDBJ whole genome shotgun (WGS) entry which is preliminary data.</text>
</comment>
<feature type="transmembrane region" description="Helical" evidence="6">
    <location>
        <begin position="21"/>
        <end position="38"/>
    </location>
</feature>
<feature type="compositionally biased region" description="Low complexity" evidence="5">
    <location>
        <begin position="302"/>
        <end position="325"/>
    </location>
</feature>
<evidence type="ECO:0000313" key="8">
    <source>
        <dbReference type="Proteomes" id="UP001344447"/>
    </source>
</evidence>
<feature type="transmembrane region" description="Helical" evidence="6">
    <location>
        <begin position="193"/>
        <end position="210"/>
    </location>
</feature>
<evidence type="ECO:0000256" key="1">
    <source>
        <dbReference type="ARBA" id="ARBA00004141"/>
    </source>
</evidence>
<keyword evidence="2 6" id="KW-0812">Transmembrane</keyword>
<organism evidence="7 8">
    <name type="scientific">Dictyostelium firmibasis</name>
    <dbReference type="NCBI Taxonomy" id="79012"/>
    <lineage>
        <taxon>Eukaryota</taxon>
        <taxon>Amoebozoa</taxon>
        <taxon>Evosea</taxon>
        <taxon>Eumycetozoa</taxon>
        <taxon>Dictyostelia</taxon>
        <taxon>Dictyosteliales</taxon>
        <taxon>Dictyosteliaceae</taxon>
        <taxon>Dictyostelium</taxon>
    </lineage>
</organism>
<dbReference type="SMART" id="SM01160">
    <property type="entry name" value="DUF1751"/>
    <property type="match status" value="1"/>
</dbReference>
<gene>
    <name evidence="7" type="ORF">RB653_004844</name>
</gene>
<dbReference type="GO" id="GO:0005794">
    <property type="term" value="C:Golgi apparatus"/>
    <property type="evidence" value="ECO:0007669"/>
    <property type="project" value="TreeGrafter"/>
</dbReference>
<dbReference type="PANTHER" id="PTHR13377:SF3">
    <property type="entry name" value="TRANSMEMBRANE PROTEIN 115"/>
    <property type="match status" value="1"/>
</dbReference>
<accession>A0AAN7U6M1</accession>
<keyword evidence="8" id="KW-1185">Reference proteome</keyword>
<dbReference type="FunFam" id="1.20.1540.10:FF:000004">
    <property type="entry name" value="Transmembrane protein 115"/>
    <property type="match status" value="1"/>
</dbReference>
<dbReference type="PANTHER" id="PTHR13377">
    <property type="entry name" value="PLACENTAL PROTEIN 6"/>
    <property type="match status" value="1"/>
</dbReference>
<evidence type="ECO:0000256" key="2">
    <source>
        <dbReference type="ARBA" id="ARBA00022692"/>
    </source>
</evidence>
<keyword evidence="3 6" id="KW-1133">Transmembrane helix</keyword>
<name>A0AAN7U6M1_9MYCE</name>
<evidence type="ECO:0000256" key="6">
    <source>
        <dbReference type="SAM" id="Phobius"/>
    </source>
</evidence>
<evidence type="ECO:0000256" key="3">
    <source>
        <dbReference type="ARBA" id="ARBA00022989"/>
    </source>
</evidence>
<dbReference type="SUPFAM" id="SSF144091">
    <property type="entry name" value="Rhomboid-like"/>
    <property type="match status" value="1"/>
</dbReference>
<evidence type="ECO:0000313" key="7">
    <source>
        <dbReference type="EMBL" id="KAK5583253.1"/>
    </source>
</evidence>
<dbReference type="InterPro" id="IPR013861">
    <property type="entry name" value="TMEM115/Pdh1/Rbl19"/>
</dbReference>
<evidence type="ECO:0000256" key="4">
    <source>
        <dbReference type="ARBA" id="ARBA00023136"/>
    </source>
</evidence>
<feature type="transmembrane region" description="Helical" evidence="6">
    <location>
        <begin position="98"/>
        <end position="125"/>
    </location>
</feature>
<feature type="transmembrane region" description="Helical" evidence="6">
    <location>
        <begin position="131"/>
        <end position="150"/>
    </location>
</feature>
<feature type="transmembrane region" description="Helical" evidence="6">
    <location>
        <begin position="58"/>
        <end position="86"/>
    </location>
</feature>
<comment type="subcellular location">
    <subcellularLocation>
        <location evidence="1">Membrane</location>
        <topology evidence="1">Multi-pass membrane protein</topology>
    </subcellularLocation>
</comment>
<feature type="compositionally biased region" description="Polar residues" evidence="5">
    <location>
        <begin position="326"/>
        <end position="336"/>
    </location>
</feature>
<proteinExistence type="predicted"/>
<feature type="region of interest" description="Disordered" evidence="5">
    <location>
        <begin position="299"/>
        <end position="336"/>
    </location>
</feature>
<reference evidence="7 8" key="1">
    <citation type="submission" date="2023-11" db="EMBL/GenBank/DDBJ databases">
        <title>Dfirmibasis_genome.</title>
        <authorList>
            <person name="Edelbroek B."/>
            <person name="Kjellin J."/>
            <person name="Jerlstrom-Hultqvist J."/>
            <person name="Soderbom F."/>
        </authorList>
    </citation>
    <scope>NUCLEOTIDE SEQUENCE [LARGE SCALE GENOMIC DNA]</scope>
    <source>
        <strain evidence="7 8">TNS-C-14</strain>
    </source>
</reference>
<dbReference type="AlphaFoldDB" id="A0AAN7U6M1"/>
<dbReference type="Pfam" id="PF08551">
    <property type="entry name" value="DUF1751"/>
    <property type="match status" value="1"/>
</dbReference>
<dbReference type="GO" id="GO:0016020">
    <property type="term" value="C:membrane"/>
    <property type="evidence" value="ECO:0007669"/>
    <property type="project" value="UniProtKB-SubCell"/>
</dbReference>
<dbReference type="GO" id="GO:0006890">
    <property type="term" value="P:retrograde vesicle-mediated transport, Golgi to endoplasmic reticulum"/>
    <property type="evidence" value="ECO:0007669"/>
    <property type="project" value="InterPro"/>
</dbReference>
<sequence length="336" mass="38444">MENISTNSVLSNFNNFPRLTKTIAATLGVFLFLGVISTHMKTLNLFAMNVVYIVPPRFYLWTFFTASLIETSIISGIFNIISVLFIGKYLEPIWGSKVFIKFILVVIFFPTLCAFFFFVFYFFFFGNVINLMKANVSGFSGVIAALSVALKQIATEQELDFILLKIKAKWIPSILVLFRIVLFSFIGFQDRSFTLVIFGVFTAWIYLRFYQAKPGTKGDPNESFSFYTFFPEPIQPPIKVVSNIIFKILCKLSICSSSAFSNQSILPITNNGNSSNNDENYSVADMERRRALAVKALEERMQQQNQHQQQQQNQHQHQQQNQHQNLNVSIDSQNPN</sequence>
<dbReference type="EMBL" id="JAVFKY010000001">
    <property type="protein sequence ID" value="KAK5583253.1"/>
    <property type="molecule type" value="Genomic_DNA"/>
</dbReference>